<keyword evidence="3" id="KW-1185">Reference proteome</keyword>
<dbReference type="RefSeq" id="XP_049180994.1">
    <property type="nucleotide sequence ID" value="XM_049323116.1"/>
</dbReference>
<feature type="compositionally biased region" description="Polar residues" evidence="1">
    <location>
        <begin position="24"/>
        <end position="33"/>
    </location>
</feature>
<accession>A0AAI9SZK1</accession>
<feature type="compositionally biased region" description="Polar residues" evidence="1">
    <location>
        <begin position="93"/>
        <end position="102"/>
    </location>
</feature>
<sequence length="469" mass="52690">MSNSEDVLDFLNSLPESKFEGTDNIKTQSTSTGNKEDELFDFLDQVAQHEQQKPKKKLVPKKAKEEEEETKEAAGGGGGKKDGCGDDYDETTDLTTGNSSSDTNDDRTMNEKEDDIQEKRHERRDKENENEQAQAQAQDSGSESESESVNPIASLSSWWNREGGQKVTNLWGTITSNAEKLSEQTYQLASQTTNQINVKSKHLDSEEILGTKLNNLFLNISNSIKSGLIDNDADEVLNILIVSDLYNINYLERIVLTNFNSTMDQVEGRINVSVHNFNHHEDETGDETARAVKLNMFYGKLIDGEKLAMANLENAIKEYKKVAKSQEEKKRNAEKEKDDDGKDSDVASEQTILKSNIFISIQPISVSKSDKADNFADSQTVIECNNSDSFSFTLILYDITNNISIVTRTQPFPLRWAQWIDGETLKREGATDNDDNVDPKEWVKDWIKQGLKLGVGVLAQDYVIKRMGI</sequence>
<evidence type="ECO:0000313" key="2">
    <source>
        <dbReference type="EMBL" id="KAI3405249.2"/>
    </source>
</evidence>
<dbReference type="PANTHER" id="PTHR28265">
    <property type="entry name" value="MAINTENANCE OF TELOMERE CAPPING PROTEIN 1"/>
    <property type="match status" value="1"/>
</dbReference>
<gene>
    <name evidence="2" type="ORF">KGF56_001941</name>
</gene>
<dbReference type="EMBL" id="JAHUZD010000055">
    <property type="protein sequence ID" value="KAI3405249.2"/>
    <property type="molecule type" value="Genomic_DNA"/>
</dbReference>
<feature type="region of interest" description="Disordered" evidence="1">
    <location>
        <begin position="323"/>
        <end position="346"/>
    </location>
</feature>
<evidence type="ECO:0000313" key="3">
    <source>
        <dbReference type="Proteomes" id="UP001202479"/>
    </source>
</evidence>
<name>A0AAI9SZK1_9ASCO</name>
<comment type="caution">
    <text evidence="2">The sequence shown here is derived from an EMBL/GenBank/DDBJ whole genome shotgun (WGS) entry which is preliminary data.</text>
</comment>
<feature type="compositionally biased region" description="Basic and acidic residues" evidence="1">
    <location>
        <begin position="104"/>
        <end position="129"/>
    </location>
</feature>
<dbReference type="PANTHER" id="PTHR28265:SF1">
    <property type="entry name" value="MAINTENANCE OF TELOMERE CAPPING PROTEIN 1"/>
    <property type="match status" value="1"/>
</dbReference>
<proteinExistence type="predicted"/>
<dbReference type="Pfam" id="PF10310">
    <property type="entry name" value="DUF5427"/>
    <property type="match status" value="1"/>
</dbReference>
<dbReference type="InterPro" id="IPR018814">
    <property type="entry name" value="DUF5427"/>
</dbReference>
<dbReference type="Proteomes" id="UP001202479">
    <property type="component" value="Unassembled WGS sequence"/>
</dbReference>
<feature type="compositionally biased region" description="Polar residues" evidence="1">
    <location>
        <begin position="139"/>
        <end position="156"/>
    </location>
</feature>
<dbReference type="AlphaFoldDB" id="A0AAI9SZK1"/>
<dbReference type="GeneID" id="73379558"/>
<organism evidence="2 3">
    <name type="scientific">Candida oxycetoniae</name>
    <dbReference type="NCBI Taxonomy" id="497107"/>
    <lineage>
        <taxon>Eukaryota</taxon>
        <taxon>Fungi</taxon>
        <taxon>Dikarya</taxon>
        <taxon>Ascomycota</taxon>
        <taxon>Saccharomycotina</taxon>
        <taxon>Pichiomycetes</taxon>
        <taxon>Debaryomycetaceae</taxon>
        <taxon>Candida/Lodderomyces clade</taxon>
        <taxon>Candida</taxon>
    </lineage>
</organism>
<feature type="compositionally biased region" description="Basic and acidic residues" evidence="1">
    <location>
        <begin position="323"/>
        <end position="345"/>
    </location>
</feature>
<feature type="region of interest" description="Disordered" evidence="1">
    <location>
        <begin position="14"/>
        <end position="156"/>
    </location>
</feature>
<evidence type="ECO:0000256" key="1">
    <source>
        <dbReference type="SAM" id="MobiDB-lite"/>
    </source>
</evidence>
<evidence type="ECO:0008006" key="4">
    <source>
        <dbReference type="Google" id="ProtNLM"/>
    </source>
</evidence>
<reference evidence="2" key="1">
    <citation type="journal article" date="2022" name="DNA Res.">
        <title>Genome analysis of five recently described species of the CUG-Ser clade uncovers Candida theae as a new hybrid lineage with pathogenic potential in the Candida parapsilosis species complex.</title>
        <authorList>
            <person name="Mixao V."/>
            <person name="Del Olmo V."/>
            <person name="Hegedusova E."/>
            <person name="Saus E."/>
            <person name="Pryszcz L."/>
            <person name="Cillingova A."/>
            <person name="Nosek J."/>
            <person name="Gabaldon T."/>
        </authorList>
    </citation>
    <scope>NUCLEOTIDE SEQUENCE</scope>
    <source>
        <strain evidence="2">CBS 10844</strain>
    </source>
</reference>
<protein>
    <recommendedName>
        <fullName evidence="4">Maintenance of telomere capping protein 1</fullName>
    </recommendedName>
</protein>